<gene>
    <name evidence="1" type="ORF">TIFTF001_045569</name>
</gene>
<dbReference type="AlphaFoldDB" id="A0AA88CYA7"/>
<dbReference type="Gramene" id="FCD_00001780-RA">
    <property type="protein sequence ID" value="FCD_00001780-RA:cds"/>
    <property type="gene ID" value="FCD_00001780"/>
</dbReference>
<name>A0AA88CYA7_FICCA</name>
<sequence length="69" mass="7833">MELPFNIDQVISLGKAQCCLAKFCYSDPLSRGRGYPFRTVASCGTQERQAQSIVPFIERCLWEGREEMA</sequence>
<protein>
    <submittedName>
        <fullName evidence="1">Uncharacterized protein</fullName>
    </submittedName>
</protein>
<comment type="caution">
    <text evidence="1">The sequence shown here is derived from an EMBL/GenBank/DDBJ whole genome shotgun (WGS) entry which is preliminary data.</text>
</comment>
<dbReference type="Proteomes" id="UP001187192">
    <property type="component" value="Unassembled WGS sequence"/>
</dbReference>
<evidence type="ECO:0000313" key="2">
    <source>
        <dbReference type="Proteomes" id="UP001187192"/>
    </source>
</evidence>
<keyword evidence="2" id="KW-1185">Reference proteome</keyword>
<accession>A0AA88CYA7</accession>
<evidence type="ECO:0000313" key="1">
    <source>
        <dbReference type="EMBL" id="GMN21879.1"/>
    </source>
</evidence>
<reference evidence="1" key="1">
    <citation type="submission" date="2023-07" db="EMBL/GenBank/DDBJ databases">
        <title>draft genome sequence of fig (Ficus carica).</title>
        <authorList>
            <person name="Takahashi T."/>
            <person name="Nishimura K."/>
        </authorList>
    </citation>
    <scope>NUCLEOTIDE SEQUENCE</scope>
</reference>
<dbReference type="EMBL" id="BTGU01004060">
    <property type="protein sequence ID" value="GMN21879.1"/>
    <property type="molecule type" value="Genomic_DNA"/>
</dbReference>
<proteinExistence type="predicted"/>
<organism evidence="1 2">
    <name type="scientific">Ficus carica</name>
    <name type="common">Common fig</name>
    <dbReference type="NCBI Taxonomy" id="3494"/>
    <lineage>
        <taxon>Eukaryota</taxon>
        <taxon>Viridiplantae</taxon>
        <taxon>Streptophyta</taxon>
        <taxon>Embryophyta</taxon>
        <taxon>Tracheophyta</taxon>
        <taxon>Spermatophyta</taxon>
        <taxon>Magnoliopsida</taxon>
        <taxon>eudicotyledons</taxon>
        <taxon>Gunneridae</taxon>
        <taxon>Pentapetalae</taxon>
        <taxon>rosids</taxon>
        <taxon>fabids</taxon>
        <taxon>Rosales</taxon>
        <taxon>Moraceae</taxon>
        <taxon>Ficeae</taxon>
        <taxon>Ficus</taxon>
    </lineage>
</organism>